<organism evidence="3 4">
    <name type="scientific">Rehmannia glutinosa</name>
    <name type="common">Chinese foxglove</name>
    <dbReference type="NCBI Taxonomy" id="99300"/>
    <lineage>
        <taxon>Eukaryota</taxon>
        <taxon>Viridiplantae</taxon>
        <taxon>Streptophyta</taxon>
        <taxon>Embryophyta</taxon>
        <taxon>Tracheophyta</taxon>
        <taxon>Spermatophyta</taxon>
        <taxon>Magnoliopsida</taxon>
        <taxon>eudicotyledons</taxon>
        <taxon>Gunneridae</taxon>
        <taxon>Pentapetalae</taxon>
        <taxon>asterids</taxon>
        <taxon>lamiids</taxon>
        <taxon>Lamiales</taxon>
        <taxon>Orobanchaceae</taxon>
        <taxon>Rehmannieae</taxon>
        <taxon>Rehmannia</taxon>
    </lineage>
</organism>
<evidence type="ECO:0000313" key="3">
    <source>
        <dbReference type="EMBL" id="KAK6126136.1"/>
    </source>
</evidence>
<gene>
    <name evidence="3" type="ORF">DH2020_040114</name>
</gene>
<sequence length="291" mass="33946">MKEDVMSWVKSCDVCARNKPGSGPYQVYCNPYQSHQAWTRISMDFIEGCMIHTTPKKWLQWLPLAEFWYNTNYHTSMKLTPFQALYGYAPPLHSMGAYLDSTNEEVRGNLLQAQNRMKVYADRHRQEREFEVGEFVYLKLQPFRQNSVEFRKNLKFASKYYGPYLILEKVGKVAYKLELPEGSRIHPVFHVSLLKKCLGQKHLPSSELPSTDKEGNFKIVPLQVIDQREITRKGEKIQQLRVKWLDLREGFESWEDLKFLQKKFPQIDPWGQGSTARGGIVVSSGDKVEKD</sequence>
<dbReference type="InterPro" id="IPR036397">
    <property type="entry name" value="RNaseH_sf"/>
</dbReference>
<feature type="domain" description="Tf2-1-like SH3-like" evidence="2">
    <location>
        <begin position="133"/>
        <end position="197"/>
    </location>
</feature>
<dbReference type="InterPro" id="IPR016197">
    <property type="entry name" value="Chromo-like_dom_sf"/>
</dbReference>
<name>A0ABR0UV17_REHGL</name>
<reference evidence="3 4" key="1">
    <citation type="journal article" date="2021" name="Comput. Struct. Biotechnol. J.">
        <title>De novo genome assembly of the potent medicinal plant Rehmannia glutinosa using nanopore technology.</title>
        <authorList>
            <person name="Ma L."/>
            <person name="Dong C."/>
            <person name="Song C."/>
            <person name="Wang X."/>
            <person name="Zheng X."/>
            <person name="Niu Y."/>
            <person name="Chen S."/>
            <person name="Feng W."/>
        </authorList>
    </citation>
    <scope>NUCLEOTIDE SEQUENCE [LARGE SCALE GENOMIC DNA]</scope>
    <source>
        <strain evidence="3">DH-2019</strain>
    </source>
</reference>
<dbReference type="Gene3D" id="3.30.420.10">
    <property type="entry name" value="Ribonuclease H-like superfamily/Ribonuclease H"/>
    <property type="match status" value="1"/>
</dbReference>
<dbReference type="InterPro" id="IPR012337">
    <property type="entry name" value="RNaseH-like_sf"/>
</dbReference>
<protein>
    <recommendedName>
        <fullName evidence="2">Tf2-1-like SH3-like domain-containing protein</fullName>
    </recommendedName>
</protein>
<feature type="region of interest" description="Disordered" evidence="1">
    <location>
        <begin position="271"/>
        <end position="291"/>
    </location>
</feature>
<keyword evidence="4" id="KW-1185">Reference proteome</keyword>
<evidence type="ECO:0000256" key="1">
    <source>
        <dbReference type="SAM" id="MobiDB-lite"/>
    </source>
</evidence>
<evidence type="ECO:0000313" key="4">
    <source>
        <dbReference type="Proteomes" id="UP001318860"/>
    </source>
</evidence>
<dbReference type="SUPFAM" id="SSF53098">
    <property type="entry name" value="Ribonuclease H-like"/>
    <property type="match status" value="1"/>
</dbReference>
<dbReference type="Proteomes" id="UP001318860">
    <property type="component" value="Unassembled WGS sequence"/>
</dbReference>
<dbReference type="PANTHER" id="PTHR46148:SF52">
    <property type="entry name" value="OS04G0603800 PROTEIN"/>
    <property type="match status" value="1"/>
</dbReference>
<dbReference type="SUPFAM" id="SSF54160">
    <property type="entry name" value="Chromo domain-like"/>
    <property type="match status" value="1"/>
</dbReference>
<dbReference type="InterPro" id="IPR056924">
    <property type="entry name" value="SH3_Tf2-1"/>
</dbReference>
<evidence type="ECO:0000259" key="2">
    <source>
        <dbReference type="Pfam" id="PF24626"/>
    </source>
</evidence>
<dbReference type="EMBL" id="JABTTQ020002063">
    <property type="protein sequence ID" value="KAK6126136.1"/>
    <property type="molecule type" value="Genomic_DNA"/>
</dbReference>
<dbReference type="Pfam" id="PF24626">
    <property type="entry name" value="SH3_Tf2-1"/>
    <property type="match status" value="1"/>
</dbReference>
<accession>A0ABR0UV17</accession>
<proteinExistence type="predicted"/>
<dbReference type="PANTHER" id="PTHR46148">
    <property type="entry name" value="CHROMO DOMAIN-CONTAINING PROTEIN"/>
    <property type="match status" value="1"/>
</dbReference>
<comment type="caution">
    <text evidence="3">The sequence shown here is derived from an EMBL/GenBank/DDBJ whole genome shotgun (WGS) entry which is preliminary data.</text>
</comment>